<proteinExistence type="predicted"/>
<dbReference type="PANTHER" id="PTHR11669:SF8">
    <property type="entry name" value="DNA POLYMERASE III SUBUNIT DELTA"/>
    <property type="match status" value="1"/>
</dbReference>
<evidence type="ECO:0000256" key="1">
    <source>
        <dbReference type="SAM" id="MobiDB-lite"/>
    </source>
</evidence>
<dbReference type="GO" id="GO:0006261">
    <property type="term" value="P:DNA-templated DNA replication"/>
    <property type="evidence" value="ECO:0007669"/>
    <property type="project" value="TreeGrafter"/>
</dbReference>
<reference evidence="3" key="1">
    <citation type="submission" date="2016-09" db="EMBL/GenBank/DDBJ databases">
        <authorList>
            <person name="Varghese N."/>
            <person name="Submissions S."/>
        </authorList>
    </citation>
    <scope>NUCLEOTIDE SEQUENCE [LARGE SCALE GENOMIC DNA]</scope>
    <source>
        <strain evidence="3">JS23</strain>
    </source>
</reference>
<organism evidence="2 3">
    <name type="scientific">Chitinasiproducens palmae</name>
    <dbReference type="NCBI Taxonomy" id="1770053"/>
    <lineage>
        <taxon>Bacteria</taxon>
        <taxon>Pseudomonadati</taxon>
        <taxon>Pseudomonadota</taxon>
        <taxon>Betaproteobacteria</taxon>
        <taxon>Burkholderiales</taxon>
        <taxon>Burkholderiaceae</taxon>
        <taxon>Chitinasiproducens</taxon>
    </lineage>
</organism>
<dbReference type="GO" id="GO:0008408">
    <property type="term" value="F:3'-5' exonuclease activity"/>
    <property type="evidence" value="ECO:0007669"/>
    <property type="project" value="InterPro"/>
</dbReference>
<dbReference type="RefSeq" id="WP_091913112.1">
    <property type="nucleotide sequence ID" value="NZ_FNLO01000017.1"/>
</dbReference>
<accession>A0A1H2PVW3</accession>
<evidence type="ECO:0000313" key="3">
    <source>
        <dbReference type="Proteomes" id="UP000243719"/>
    </source>
</evidence>
<dbReference type="Proteomes" id="UP000243719">
    <property type="component" value="Unassembled WGS sequence"/>
</dbReference>
<evidence type="ECO:0000313" key="2">
    <source>
        <dbReference type="EMBL" id="SDV51452.1"/>
    </source>
</evidence>
<name>A0A1H2PVW3_9BURK</name>
<dbReference type="EMBL" id="FNLO01000017">
    <property type="protein sequence ID" value="SDV51452.1"/>
    <property type="molecule type" value="Genomic_DNA"/>
</dbReference>
<dbReference type="InterPro" id="IPR050238">
    <property type="entry name" value="DNA_Rep/Repair_Clamp_Loader"/>
</dbReference>
<dbReference type="STRING" id="1770053.SAMN05216551_11755"/>
<dbReference type="InterPro" id="IPR004622">
    <property type="entry name" value="DNA_pol_HolB"/>
</dbReference>
<dbReference type="InterPro" id="IPR027417">
    <property type="entry name" value="P-loop_NTPase"/>
</dbReference>
<dbReference type="GO" id="GO:0009360">
    <property type="term" value="C:DNA polymerase III complex"/>
    <property type="evidence" value="ECO:0007669"/>
    <property type="project" value="TreeGrafter"/>
</dbReference>
<dbReference type="NCBIfam" id="TIGR00678">
    <property type="entry name" value="holB"/>
    <property type="match status" value="1"/>
</dbReference>
<keyword evidence="3" id="KW-1185">Reference proteome</keyword>
<dbReference type="AlphaFoldDB" id="A0A1H2PVW3"/>
<dbReference type="GO" id="GO:0003887">
    <property type="term" value="F:DNA-directed DNA polymerase activity"/>
    <property type="evidence" value="ECO:0007669"/>
    <property type="project" value="InterPro"/>
</dbReference>
<protein>
    <submittedName>
        <fullName evidence="2">DNA polymerase III, delta prime subunit</fullName>
    </submittedName>
</protein>
<dbReference type="PANTHER" id="PTHR11669">
    <property type="entry name" value="REPLICATION FACTOR C / DNA POLYMERASE III GAMMA-TAU SUBUNIT"/>
    <property type="match status" value="1"/>
</dbReference>
<dbReference type="Pfam" id="PF13177">
    <property type="entry name" value="DNA_pol3_delta2"/>
    <property type="match status" value="1"/>
</dbReference>
<gene>
    <name evidence="2" type="ORF">SAMN05216551_11755</name>
</gene>
<feature type="compositionally biased region" description="Basic and acidic residues" evidence="1">
    <location>
        <begin position="96"/>
        <end position="117"/>
    </location>
</feature>
<sequence length="349" mass="37159">MLYPWQEGDWRRLDSLAGRWPHALLLHGQAGIGKYAFARHLAQSLLCEAQATTRPCGRCIACNWFAQGNHPDYRAVVPEALEAALGTGGPDAQGGKAEKGEGEGAKSDGEGAKGKAPSKDIRVEQIRALLDFCALGSHRGGARVALLYPVDAMNAAAANALLKTLEEPPADVVFLLVCVHPERILPTIASRCRRWPMSLPERTVAEAWLAEQGVAQPAQALAVAGGSPLLATAQQREPGQAVLVAQLAAGAQCDAFACGEALAKSALADVHGCVQRWLYDLLSMREAGVVRYFPDHRATLAALAGQVDGTALAGLLSRLTRQRRSDAHPLNARLRAEAICLEYRALFGA</sequence>
<dbReference type="SUPFAM" id="SSF52540">
    <property type="entry name" value="P-loop containing nucleoside triphosphate hydrolases"/>
    <property type="match status" value="1"/>
</dbReference>
<feature type="region of interest" description="Disordered" evidence="1">
    <location>
        <begin position="87"/>
        <end position="117"/>
    </location>
</feature>
<dbReference type="OrthoDB" id="9811073at2"/>
<dbReference type="Gene3D" id="3.40.50.300">
    <property type="entry name" value="P-loop containing nucleotide triphosphate hydrolases"/>
    <property type="match status" value="1"/>
</dbReference>